<reference evidence="1 2" key="1">
    <citation type="submission" date="2024-02" db="EMBL/GenBank/DDBJ databases">
        <authorList>
            <person name="Vignale AGUSTIN F."/>
            <person name="Sosa J E."/>
            <person name="Modenutti C."/>
        </authorList>
    </citation>
    <scope>NUCLEOTIDE SEQUENCE [LARGE SCALE GENOMIC DNA]</scope>
</reference>
<comment type="caution">
    <text evidence="1">The sequence shown here is derived from an EMBL/GenBank/DDBJ whole genome shotgun (WGS) entry which is preliminary data.</text>
</comment>
<name>A0ABC8R0I1_9AQUA</name>
<organism evidence="1 2">
    <name type="scientific">Ilex paraguariensis</name>
    <name type="common">yerba mate</name>
    <dbReference type="NCBI Taxonomy" id="185542"/>
    <lineage>
        <taxon>Eukaryota</taxon>
        <taxon>Viridiplantae</taxon>
        <taxon>Streptophyta</taxon>
        <taxon>Embryophyta</taxon>
        <taxon>Tracheophyta</taxon>
        <taxon>Spermatophyta</taxon>
        <taxon>Magnoliopsida</taxon>
        <taxon>eudicotyledons</taxon>
        <taxon>Gunneridae</taxon>
        <taxon>Pentapetalae</taxon>
        <taxon>asterids</taxon>
        <taxon>campanulids</taxon>
        <taxon>Aquifoliales</taxon>
        <taxon>Aquifoliaceae</taxon>
        <taxon>Ilex</taxon>
    </lineage>
</organism>
<evidence type="ECO:0000313" key="1">
    <source>
        <dbReference type="EMBL" id="CAK9138501.1"/>
    </source>
</evidence>
<dbReference type="AlphaFoldDB" id="A0ABC8R0I1"/>
<dbReference type="Proteomes" id="UP001642360">
    <property type="component" value="Unassembled WGS sequence"/>
</dbReference>
<accession>A0ABC8R0I1</accession>
<sequence>MSKQEDVIATKPWISIATEPSIWVSKTLAKTLAQKNPRSRSPSPLNPSQTYIAIWVMLGLCSFRTLPLSLFAQFIDPTMVHLQNDLSYKSHLTIFISDFVVDSEFGEKKAKFGLGIVMALEMLWWFSGWRCCGRRREWSWQWLWVCRIGTEHEKFGFDFGTLRPMKYKQIAELLGTSFVQEFSRKSEKSTSLQGAYRLFLLES</sequence>
<gene>
    <name evidence="1" type="ORF">ILEXP_LOCUS5849</name>
</gene>
<evidence type="ECO:0000313" key="2">
    <source>
        <dbReference type="Proteomes" id="UP001642360"/>
    </source>
</evidence>
<dbReference type="EMBL" id="CAUOFW020000896">
    <property type="protein sequence ID" value="CAK9138501.1"/>
    <property type="molecule type" value="Genomic_DNA"/>
</dbReference>
<proteinExistence type="predicted"/>
<keyword evidence="2" id="KW-1185">Reference proteome</keyword>
<protein>
    <submittedName>
        <fullName evidence="1">Uncharacterized protein</fullName>
    </submittedName>
</protein>